<organism evidence="3 4">
    <name type="scientific">Eilatimonas milleporae</name>
    <dbReference type="NCBI Taxonomy" id="911205"/>
    <lineage>
        <taxon>Bacteria</taxon>
        <taxon>Pseudomonadati</taxon>
        <taxon>Pseudomonadota</taxon>
        <taxon>Alphaproteobacteria</taxon>
        <taxon>Kordiimonadales</taxon>
        <taxon>Kordiimonadaceae</taxon>
        <taxon>Eilatimonas</taxon>
    </lineage>
</organism>
<evidence type="ECO:0000313" key="4">
    <source>
        <dbReference type="Proteomes" id="UP000271227"/>
    </source>
</evidence>
<dbReference type="InterPro" id="IPR001296">
    <property type="entry name" value="Glyco_trans_1"/>
</dbReference>
<feature type="domain" description="Glycosyl transferase family 1" evidence="1">
    <location>
        <begin position="200"/>
        <end position="357"/>
    </location>
</feature>
<dbReference type="AlphaFoldDB" id="A0A3M0BVM4"/>
<dbReference type="Proteomes" id="UP000271227">
    <property type="component" value="Unassembled WGS sequence"/>
</dbReference>
<gene>
    <name evidence="3" type="ORF">BXY39_3622</name>
</gene>
<evidence type="ECO:0000313" key="3">
    <source>
        <dbReference type="EMBL" id="RMB01438.1"/>
    </source>
</evidence>
<dbReference type="CDD" id="cd03814">
    <property type="entry name" value="GT4-like"/>
    <property type="match status" value="1"/>
</dbReference>
<dbReference type="Pfam" id="PF13439">
    <property type="entry name" value="Glyco_transf_4"/>
    <property type="match status" value="1"/>
</dbReference>
<reference evidence="3 4" key="1">
    <citation type="submission" date="2018-10" db="EMBL/GenBank/DDBJ databases">
        <title>Genomic Encyclopedia of Archaeal and Bacterial Type Strains, Phase II (KMG-II): from individual species to whole genera.</title>
        <authorList>
            <person name="Goeker M."/>
        </authorList>
    </citation>
    <scope>NUCLEOTIDE SEQUENCE [LARGE SCALE GENOMIC DNA]</scope>
    <source>
        <strain evidence="3 4">DSM 25217</strain>
    </source>
</reference>
<comment type="caution">
    <text evidence="3">The sequence shown here is derived from an EMBL/GenBank/DDBJ whole genome shotgun (WGS) entry which is preliminary data.</text>
</comment>
<keyword evidence="4" id="KW-1185">Reference proteome</keyword>
<sequence>MPFDIQASGLHRVALFSGNYNYVMDGPVRALNKLVAFLENQGVEVLVFAPTVKKPAFQHNGTLVSVPSLPLPGRGEYRLALGLPRAARKKLEAFKPTLIHLSAPDLLGRSALHWACKRGIPAVASFHTRFDTYPRYYGMQWLEKHVTDYMRRFYHRCEHVYVPSESMVDVLREQDMARDLRIWSRGVDTDLFNPQRRDMEWRRANGIDDEDRVITFVGRLVLEKGLGVFADALDRLTQQGVRHKALVVGDGPESARFMERLPDAVFTGFLSGENLARAYASSDIFFNASITETFGNVTLEAMASRVPSVCADATGSRTLVKDGESGFLVPAGDIDAFSDRLRLLIENRELHGRMAAESHARSRAFTWNAVLSTLLSQYIEVLDTYNSAERIWSSANRFGRTTIAN</sequence>
<dbReference type="InterPro" id="IPR028098">
    <property type="entry name" value="Glyco_trans_4-like_N"/>
</dbReference>
<dbReference type="GO" id="GO:0016757">
    <property type="term" value="F:glycosyltransferase activity"/>
    <property type="evidence" value="ECO:0007669"/>
    <property type="project" value="InterPro"/>
</dbReference>
<dbReference type="Gene3D" id="3.40.50.2000">
    <property type="entry name" value="Glycogen Phosphorylase B"/>
    <property type="match status" value="2"/>
</dbReference>
<feature type="domain" description="Glycosyltransferase subfamily 4-like N-terminal" evidence="2">
    <location>
        <begin position="26"/>
        <end position="190"/>
    </location>
</feature>
<dbReference type="OrthoDB" id="5490290at2"/>
<evidence type="ECO:0000259" key="1">
    <source>
        <dbReference type="Pfam" id="PF00534"/>
    </source>
</evidence>
<dbReference type="PANTHER" id="PTHR45947">
    <property type="entry name" value="SULFOQUINOVOSYL TRANSFERASE SQD2"/>
    <property type="match status" value="1"/>
</dbReference>
<dbReference type="InParanoid" id="A0A3M0BVM4"/>
<proteinExistence type="predicted"/>
<dbReference type="Pfam" id="PF00534">
    <property type="entry name" value="Glycos_transf_1"/>
    <property type="match status" value="1"/>
</dbReference>
<protein>
    <submittedName>
        <fullName evidence="3">Glycosyltransferase involved in cell wall biosynthesis</fullName>
    </submittedName>
</protein>
<dbReference type="InterPro" id="IPR050194">
    <property type="entry name" value="Glycosyltransferase_grp1"/>
</dbReference>
<keyword evidence="3" id="KW-0808">Transferase</keyword>
<dbReference type="SUPFAM" id="SSF53756">
    <property type="entry name" value="UDP-Glycosyltransferase/glycogen phosphorylase"/>
    <property type="match status" value="1"/>
</dbReference>
<dbReference type="EMBL" id="REFR01000016">
    <property type="protein sequence ID" value="RMB01438.1"/>
    <property type="molecule type" value="Genomic_DNA"/>
</dbReference>
<name>A0A3M0BVM4_9PROT</name>
<accession>A0A3M0BVM4</accession>
<dbReference type="RefSeq" id="WP_121940262.1">
    <property type="nucleotide sequence ID" value="NZ_REFR01000016.1"/>
</dbReference>
<evidence type="ECO:0000259" key="2">
    <source>
        <dbReference type="Pfam" id="PF13439"/>
    </source>
</evidence>
<dbReference type="PANTHER" id="PTHR45947:SF3">
    <property type="entry name" value="SULFOQUINOVOSYL TRANSFERASE SQD2"/>
    <property type="match status" value="1"/>
</dbReference>